<evidence type="ECO:0000313" key="2">
    <source>
        <dbReference type="Proteomes" id="UP000754883"/>
    </source>
</evidence>
<evidence type="ECO:0000313" key="1">
    <source>
        <dbReference type="EMBL" id="CAG9983270.1"/>
    </source>
</evidence>
<accession>A0A9N9UA81</accession>
<protein>
    <submittedName>
        <fullName evidence="1">Uncharacterized protein</fullName>
    </submittedName>
</protein>
<gene>
    <name evidence="1" type="ORF">CBYS24578_00010277</name>
</gene>
<dbReference type="EMBL" id="CABFNO020001361">
    <property type="protein sequence ID" value="CAG9983270.1"/>
    <property type="molecule type" value="Genomic_DNA"/>
</dbReference>
<reference evidence="2" key="1">
    <citation type="submission" date="2019-06" db="EMBL/GenBank/DDBJ databases">
        <authorList>
            <person name="Broberg M."/>
        </authorList>
    </citation>
    <scope>NUCLEOTIDE SEQUENCE [LARGE SCALE GENOMIC DNA]</scope>
</reference>
<dbReference type="AlphaFoldDB" id="A0A9N9UA81"/>
<name>A0A9N9UA81_9HYPO</name>
<comment type="caution">
    <text evidence="1">The sequence shown here is derived from an EMBL/GenBank/DDBJ whole genome shotgun (WGS) entry which is preliminary data.</text>
</comment>
<keyword evidence="2" id="KW-1185">Reference proteome</keyword>
<proteinExistence type="predicted"/>
<organism evidence="1 2">
    <name type="scientific">Clonostachys byssicola</name>
    <dbReference type="NCBI Taxonomy" id="160290"/>
    <lineage>
        <taxon>Eukaryota</taxon>
        <taxon>Fungi</taxon>
        <taxon>Dikarya</taxon>
        <taxon>Ascomycota</taxon>
        <taxon>Pezizomycotina</taxon>
        <taxon>Sordariomycetes</taxon>
        <taxon>Hypocreomycetidae</taxon>
        <taxon>Hypocreales</taxon>
        <taxon>Bionectriaceae</taxon>
        <taxon>Clonostachys</taxon>
    </lineage>
</organism>
<sequence length="217" mass="23606">MPDQISVPSIKANPFTCTEVTKPLISTSDPNVVSAAVTRERRVDGINLGLDVAGKRDGLCVLFHPRRSSCSRNGNDGACSFGVCGGPYPGQCQLRRRDLFACSYVLKFSNEFQVLVEVLRLESVEVVADIACGNVGRTANLACEKSTTKRGVGQDRHPQLLGRRGHAVCQNVGAPKRELDLNQSQRCVRMSLLQCSRANFAQSYAANLAFANELFQS</sequence>
<reference evidence="1 2" key="2">
    <citation type="submission" date="2021-10" db="EMBL/GenBank/DDBJ databases">
        <authorList>
            <person name="Piombo E."/>
        </authorList>
    </citation>
    <scope>NUCLEOTIDE SEQUENCE [LARGE SCALE GENOMIC DNA]</scope>
</reference>
<dbReference type="Proteomes" id="UP000754883">
    <property type="component" value="Unassembled WGS sequence"/>
</dbReference>